<reference evidence="5 6" key="1">
    <citation type="submission" date="2020-03" db="EMBL/GenBank/DDBJ databases">
        <title>WGS of actinomycetes isolated from Thailand.</title>
        <authorList>
            <person name="Thawai C."/>
        </authorList>
    </citation>
    <scope>NUCLEOTIDE SEQUENCE [LARGE SCALE GENOMIC DNA]</scope>
    <source>
        <strain evidence="5 6">PLAI 1-29</strain>
    </source>
</reference>
<gene>
    <name evidence="5" type="ORF">HCK00_10680</name>
</gene>
<protein>
    <submittedName>
        <fullName evidence="5">Zf-HC2 domain-containing protein</fullName>
    </submittedName>
</protein>
<feature type="region of interest" description="Disordered" evidence="3">
    <location>
        <begin position="281"/>
        <end position="328"/>
    </location>
</feature>
<feature type="region of interest" description="Disordered" evidence="3">
    <location>
        <begin position="188"/>
        <end position="258"/>
    </location>
</feature>
<dbReference type="Gene3D" id="1.10.10.1320">
    <property type="entry name" value="Anti-sigma factor, zinc-finger domain"/>
    <property type="match status" value="1"/>
</dbReference>
<evidence type="ECO:0000256" key="2">
    <source>
        <dbReference type="ARBA" id="ARBA00023163"/>
    </source>
</evidence>
<evidence type="ECO:0000313" key="5">
    <source>
        <dbReference type="EMBL" id="NJQ00983.1"/>
    </source>
</evidence>
<dbReference type="Proteomes" id="UP000695264">
    <property type="component" value="Unassembled WGS sequence"/>
</dbReference>
<feature type="domain" description="Putative zinc-finger" evidence="4">
    <location>
        <begin position="16"/>
        <end position="45"/>
    </location>
</feature>
<feature type="compositionally biased region" description="Low complexity" evidence="3">
    <location>
        <begin position="289"/>
        <end position="307"/>
    </location>
</feature>
<sequence length="328" mass="32574">MTGSGGASPAEQHLGDRLAALVDGELGHETRERVLAHLATCHRCRDEADAQRRLKSVFAEAAPPPPPAALLARLQGLPADGGREDGPGPHDRAGSPGGRGQGARRPIPVEWLPGRAEEADAVVAAVSGSRQSGFRIHEMGRRPSPAVTAAPGPHAAPQRSRRFAFAAAGAVSLAAFALGATLPLEAAVEGPRTPENTAGRPGGSGSGGEILTAYAVRDGRAGETGTVAPPAVAGRPASPGPGATAHPQQPPSPQLPLLPADFVLGPLIRSVADASVRGGALTVPPAGEPSSPAPTALTAPSAPADTANPPAPLAGGSTGSAFLPPAAR</sequence>
<keyword evidence="2" id="KW-0804">Transcription</keyword>
<evidence type="ECO:0000256" key="1">
    <source>
        <dbReference type="ARBA" id="ARBA00023015"/>
    </source>
</evidence>
<feature type="compositionally biased region" description="Basic and acidic residues" evidence="3">
    <location>
        <begin position="81"/>
        <end position="93"/>
    </location>
</feature>
<evidence type="ECO:0000313" key="6">
    <source>
        <dbReference type="Proteomes" id="UP000695264"/>
    </source>
</evidence>
<accession>A0ABX1BV90</accession>
<evidence type="ECO:0000259" key="4">
    <source>
        <dbReference type="Pfam" id="PF13490"/>
    </source>
</evidence>
<feature type="region of interest" description="Disordered" evidence="3">
    <location>
        <begin position="135"/>
        <end position="156"/>
    </location>
</feature>
<keyword evidence="1" id="KW-0805">Transcription regulation</keyword>
<feature type="region of interest" description="Disordered" evidence="3">
    <location>
        <begin position="77"/>
        <end position="106"/>
    </location>
</feature>
<organism evidence="5 6">
    <name type="scientific">Streptomyces zingiberis</name>
    <dbReference type="NCBI Taxonomy" id="2053010"/>
    <lineage>
        <taxon>Bacteria</taxon>
        <taxon>Bacillati</taxon>
        <taxon>Actinomycetota</taxon>
        <taxon>Actinomycetes</taxon>
        <taxon>Kitasatosporales</taxon>
        <taxon>Streptomycetaceae</taxon>
        <taxon>Streptomyces</taxon>
    </lineage>
</organism>
<dbReference type="InterPro" id="IPR027383">
    <property type="entry name" value="Znf_put"/>
</dbReference>
<dbReference type="RefSeq" id="WP_168101575.1">
    <property type="nucleotide sequence ID" value="NZ_JAATEN010000006.1"/>
</dbReference>
<dbReference type="EMBL" id="JAATEN010000006">
    <property type="protein sequence ID" value="NJQ00983.1"/>
    <property type="molecule type" value="Genomic_DNA"/>
</dbReference>
<dbReference type="Pfam" id="PF13490">
    <property type="entry name" value="zf-HC2"/>
    <property type="match status" value="1"/>
</dbReference>
<comment type="caution">
    <text evidence="5">The sequence shown here is derived from an EMBL/GenBank/DDBJ whole genome shotgun (WGS) entry which is preliminary data.</text>
</comment>
<keyword evidence="6" id="KW-1185">Reference proteome</keyword>
<proteinExistence type="predicted"/>
<name>A0ABX1BV90_9ACTN</name>
<dbReference type="InterPro" id="IPR041916">
    <property type="entry name" value="Anti_sigma_zinc_sf"/>
</dbReference>
<evidence type="ECO:0000256" key="3">
    <source>
        <dbReference type="SAM" id="MobiDB-lite"/>
    </source>
</evidence>